<keyword evidence="4" id="KW-0808">Transferase</keyword>
<reference evidence="11 12" key="1">
    <citation type="journal article" date="2014" name="J. Biotechnol.">
        <title>Complete genome sequence of the actinobacterium Amycolatopsis japonica MG417-CF17(T) (=DSM 44213T) producing (S,S)-N,N'-ethylenediaminedisuccinic acid.</title>
        <authorList>
            <person name="Stegmann E."/>
            <person name="Albersmeier A."/>
            <person name="Spohn M."/>
            <person name="Gert H."/>
            <person name="Weber T."/>
            <person name="Wohlleben W."/>
            <person name="Kalinowski J."/>
            <person name="Ruckert C."/>
        </authorList>
    </citation>
    <scope>NUCLEOTIDE SEQUENCE [LARGE SCALE GENOMIC DNA]</scope>
    <source>
        <strain evidence="12">MG417-CF17 (DSM 44213)</strain>
    </source>
</reference>
<dbReference type="InterPro" id="IPR011712">
    <property type="entry name" value="Sig_transdc_His_kin_sub3_dim/P"/>
</dbReference>
<dbReference type="SUPFAM" id="SSF55874">
    <property type="entry name" value="ATPase domain of HSP90 chaperone/DNA topoisomerase II/histidine kinase"/>
    <property type="match status" value="1"/>
</dbReference>
<dbReference type="InterPro" id="IPR036890">
    <property type="entry name" value="HATPase_C_sf"/>
</dbReference>
<dbReference type="Proteomes" id="UP000028492">
    <property type="component" value="Chromosome"/>
</dbReference>
<dbReference type="Gene3D" id="3.30.565.10">
    <property type="entry name" value="Histidine kinase-like ATPase, C-terminal domain"/>
    <property type="match status" value="1"/>
</dbReference>
<dbReference type="HOGENOM" id="CLU_000445_20_1_11"/>
<feature type="transmembrane region" description="Helical" evidence="9">
    <location>
        <begin position="156"/>
        <end position="175"/>
    </location>
</feature>
<name>A0A075V4T8_9PSEU</name>
<evidence type="ECO:0000256" key="3">
    <source>
        <dbReference type="ARBA" id="ARBA00022553"/>
    </source>
</evidence>
<organism evidence="11 12">
    <name type="scientific">Amycolatopsis japonica</name>
    <dbReference type="NCBI Taxonomy" id="208439"/>
    <lineage>
        <taxon>Bacteria</taxon>
        <taxon>Bacillati</taxon>
        <taxon>Actinomycetota</taxon>
        <taxon>Actinomycetes</taxon>
        <taxon>Pseudonocardiales</taxon>
        <taxon>Pseudonocardiaceae</taxon>
        <taxon>Amycolatopsis</taxon>
        <taxon>Amycolatopsis japonica group</taxon>
    </lineage>
</organism>
<evidence type="ECO:0000256" key="8">
    <source>
        <dbReference type="ARBA" id="ARBA00023012"/>
    </source>
</evidence>
<keyword evidence="6" id="KW-0418">Kinase</keyword>
<dbReference type="GO" id="GO:0046983">
    <property type="term" value="F:protein dimerization activity"/>
    <property type="evidence" value="ECO:0007669"/>
    <property type="project" value="InterPro"/>
</dbReference>
<evidence type="ECO:0000256" key="1">
    <source>
        <dbReference type="ARBA" id="ARBA00000085"/>
    </source>
</evidence>
<dbReference type="GO" id="GO:0000155">
    <property type="term" value="F:phosphorelay sensor kinase activity"/>
    <property type="evidence" value="ECO:0007669"/>
    <property type="project" value="InterPro"/>
</dbReference>
<evidence type="ECO:0000256" key="6">
    <source>
        <dbReference type="ARBA" id="ARBA00022777"/>
    </source>
</evidence>
<evidence type="ECO:0000256" key="5">
    <source>
        <dbReference type="ARBA" id="ARBA00022741"/>
    </source>
</evidence>
<keyword evidence="8" id="KW-0902">Two-component regulatory system</keyword>
<keyword evidence="12" id="KW-1185">Reference proteome</keyword>
<evidence type="ECO:0000256" key="7">
    <source>
        <dbReference type="ARBA" id="ARBA00022840"/>
    </source>
</evidence>
<evidence type="ECO:0000256" key="2">
    <source>
        <dbReference type="ARBA" id="ARBA00012438"/>
    </source>
</evidence>
<protein>
    <recommendedName>
        <fullName evidence="2">histidine kinase</fullName>
        <ecNumber evidence="2">2.7.13.3</ecNumber>
    </recommendedName>
</protein>
<keyword evidence="7" id="KW-0067">ATP-binding</keyword>
<dbReference type="GO" id="GO:0016020">
    <property type="term" value="C:membrane"/>
    <property type="evidence" value="ECO:0007669"/>
    <property type="project" value="InterPro"/>
</dbReference>
<dbReference type="STRING" id="208439.AJAP_25035"/>
<dbReference type="PANTHER" id="PTHR24421">
    <property type="entry name" value="NITRATE/NITRITE SENSOR PROTEIN NARX-RELATED"/>
    <property type="match status" value="1"/>
</dbReference>
<dbReference type="eggNOG" id="COG4585">
    <property type="taxonomic scope" value="Bacteria"/>
</dbReference>
<dbReference type="AlphaFoldDB" id="A0A075V4T8"/>
<gene>
    <name evidence="11" type="ORF">AJAP_25035</name>
</gene>
<evidence type="ECO:0000256" key="4">
    <source>
        <dbReference type="ARBA" id="ARBA00022679"/>
    </source>
</evidence>
<keyword evidence="9" id="KW-1133">Transmembrane helix</keyword>
<evidence type="ECO:0000259" key="10">
    <source>
        <dbReference type="Pfam" id="PF07730"/>
    </source>
</evidence>
<dbReference type="InterPro" id="IPR050482">
    <property type="entry name" value="Sensor_HK_TwoCompSys"/>
</dbReference>
<dbReference type="CDD" id="cd16917">
    <property type="entry name" value="HATPase_UhpB-NarQ-NarX-like"/>
    <property type="match status" value="1"/>
</dbReference>
<proteinExistence type="predicted"/>
<keyword evidence="5" id="KW-0547">Nucleotide-binding</keyword>
<evidence type="ECO:0000256" key="9">
    <source>
        <dbReference type="SAM" id="Phobius"/>
    </source>
</evidence>
<feature type="transmembrane region" description="Helical" evidence="9">
    <location>
        <begin position="21"/>
        <end position="40"/>
    </location>
</feature>
<evidence type="ECO:0000313" key="11">
    <source>
        <dbReference type="EMBL" id="AIG77855.1"/>
    </source>
</evidence>
<keyword evidence="9" id="KW-0812">Transmembrane</keyword>
<dbReference type="Gene3D" id="1.20.5.1930">
    <property type="match status" value="1"/>
</dbReference>
<keyword evidence="3" id="KW-0597">Phosphoprotein</keyword>
<sequence length="411" mass="44052">MVNPLKPLVRIGSYRSVPFGLLGMAMTAIPFPIALIPAVLLPGDVWAKMAYGVLAMGVLVVLAGLPGPMRRVGIWFSNQMLDARIAQPPQHTKVAWSERWRSAAWLLVHTALGWVLFGLGCFLMLGFVFAIVWAGGGGSPIEFFGERVTIESGTGGLWTLPIALVTLVVIAYVLAGFSKLFQYAAVALLGPSAAERVAAAEVRANHFEQRNRLARELHDSIGHTLTTSTIQAAAAAELVDSEPQLVRRALGTIEESSRAALEDLDHVLGLLRDDRSSREPERRLIEAGTLAERARAGGAEIDYELTGPAAELPATLSREAYRIVQEGLTNALRHAHPGPVSVRVAVLADALRIEIVNPLMEHAAASGRGGNGLPGLTERVEALRGELVAGPAVDGEPLWRLVTTIPLRSRS</sequence>
<dbReference type="GO" id="GO:0005524">
    <property type="term" value="F:ATP binding"/>
    <property type="evidence" value="ECO:0007669"/>
    <property type="project" value="UniProtKB-KW"/>
</dbReference>
<feature type="transmembrane region" description="Helical" evidence="9">
    <location>
        <begin position="103"/>
        <end position="136"/>
    </location>
</feature>
<dbReference type="EC" id="2.7.13.3" evidence="2"/>
<accession>A0A075V4T8</accession>
<dbReference type="KEGG" id="aja:AJAP_25035"/>
<keyword evidence="9" id="KW-0472">Membrane</keyword>
<feature type="domain" description="Signal transduction histidine kinase subgroup 3 dimerisation and phosphoacceptor" evidence="10">
    <location>
        <begin position="210"/>
        <end position="274"/>
    </location>
</feature>
<feature type="transmembrane region" description="Helical" evidence="9">
    <location>
        <begin position="46"/>
        <end position="65"/>
    </location>
</feature>
<dbReference type="PANTHER" id="PTHR24421:SF10">
    <property type="entry name" value="NITRATE_NITRITE SENSOR PROTEIN NARQ"/>
    <property type="match status" value="1"/>
</dbReference>
<dbReference type="Pfam" id="PF07730">
    <property type="entry name" value="HisKA_3"/>
    <property type="match status" value="1"/>
</dbReference>
<dbReference type="RefSeq" id="WP_038515572.1">
    <property type="nucleotide sequence ID" value="NZ_CP008953.1"/>
</dbReference>
<evidence type="ECO:0000313" key="12">
    <source>
        <dbReference type="Proteomes" id="UP000028492"/>
    </source>
</evidence>
<comment type="catalytic activity">
    <reaction evidence="1">
        <text>ATP + protein L-histidine = ADP + protein N-phospho-L-histidine.</text>
        <dbReference type="EC" id="2.7.13.3"/>
    </reaction>
</comment>
<dbReference type="EMBL" id="CP008953">
    <property type="protein sequence ID" value="AIG77855.1"/>
    <property type="molecule type" value="Genomic_DNA"/>
</dbReference>